<organism evidence="1 2">
    <name type="scientific">Phanerochaete sordida</name>
    <dbReference type="NCBI Taxonomy" id="48140"/>
    <lineage>
        <taxon>Eukaryota</taxon>
        <taxon>Fungi</taxon>
        <taxon>Dikarya</taxon>
        <taxon>Basidiomycota</taxon>
        <taxon>Agaricomycotina</taxon>
        <taxon>Agaricomycetes</taxon>
        <taxon>Polyporales</taxon>
        <taxon>Phanerochaetaceae</taxon>
        <taxon>Phanerochaete</taxon>
    </lineage>
</organism>
<protein>
    <submittedName>
        <fullName evidence="1">Uncharacterized protein</fullName>
    </submittedName>
</protein>
<evidence type="ECO:0000313" key="1">
    <source>
        <dbReference type="EMBL" id="GJE91837.1"/>
    </source>
</evidence>
<dbReference type="OrthoDB" id="2750109at2759"/>
<name>A0A9P3G9Q2_9APHY</name>
<comment type="caution">
    <text evidence="1">The sequence shown here is derived from an EMBL/GenBank/DDBJ whole genome shotgun (WGS) entry which is preliminary data.</text>
</comment>
<dbReference type="EMBL" id="BPQB01000023">
    <property type="protein sequence ID" value="GJE91837.1"/>
    <property type="molecule type" value="Genomic_DNA"/>
</dbReference>
<dbReference type="Proteomes" id="UP000703269">
    <property type="component" value="Unassembled WGS sequence"/>
</dbReference>
<dbReference type="AlphaFoldDB" id="A0A9P3G9Q2"/>
<reference evidence="1 2" key="1">
    <citation type="submission" date="2021-08" db="EMBL/GenBank/DDBJ databases">
        <title>Draft Genome Sequence of Phanerochaete sordida strain YK-624.</title>
        <authorList>
            <person name="Mori T."/>
            <person name="Dohra H."/>
            <person name="Suzuki T."/>
            <person name="Kawagishi H."/>
            <person name="Hirai H."/>
        </authorList>
    </citation>
    <scope>NUCLEOTIDE SEQUENCE [LARGE SCALE GENOMIC DNA]</scope>
    <source>
        <strain evidence="1 2">YK-624</strain>
    </source>
</reference>
<accession>A0A9P3G9Q2</accession>
<proteinExistence type="predicted"/>
<evidence type="ECO:0000313" key="2">
    <source>
        <dbReference type="Proteomes" id="UP000703269"/>
    </source>
</evidence>
<gene>
    <name evidence="1" type="ORF">PsYK624_079880</name>
</gene>
<sequence length="216" mass="23484">MHHGNTEASLIGAIIAALPCLKRVVYVTLDGPPYDLPLQPNHILSASTLAPLLDMPLMQLSMPQIPIALASDDVAVLACAWPRMRALQLSDWMKGTRAVYLDVEDLVPFAQFMPELHTLGLPVRIPNTWTAAPATQEYVGRRLQKLYVADIHPEFAPDAVQFLASTFPNAAVSQAYGHRLLLAELNKTKASFAAVLATACQARQNGLLPPQPAMDS</sequence>
<keyword evidence="2" id="KW-1185">Reference proteome</keyword>